<protein>
    <submittedName>
        <fullName evidence="2">Uncharacterized protein</fullName>
    </submittedName>
</protein>
<dbReference type="EMBL" id="NESQ01000199">
    <property type="protein sequence ID" value="PUU76149.1"/>
    <property type="molecule type" value="Genomic_DNA"/>
</dbReference>
<dbReference type="STRING" id="42251.A0A2T6ZKX6"/>
<gene>
    <name evidence="2" type="ORF">B9Z19DRAFT_1088881</name>
</gene>
<sequence>MPPPGFAGGGGVGAPPGLSHAGKNAMLPTKASFEDVGLPPPSEVATTESESRNGRSTADSSYASAVGSPIGDYDAMDAEDGNENGAREGWAFSPVIAAASSPSM</sequence>
<feature type="compositionally biased region" description="Polar residues" evidence="1">
    <location>
        <begin position="44"/>
        <end position="63"/>
    </location>
</feature>
<evidence type="ECO:0000313" key="3">
    <source>
        <dbReference type="Proteomes" id="UP000244722"/>
    </source>
</evidence>
<feature type="compositionally biased region" description="Gly residues" evidence="1">
    <location>
        <begin position="1"/>
        <end position="14"/>
    </location>
</feature>
<comment type="caution">
    <text evidence="2">The sequence shown here is derived from an EMBL/GenBank/DDBJ whole genome shotgun (WGS) entry which is preliminary data.</text>
</comment>
<keyword evidence="3" id="KW-1185">Reference proteome</keyword>
<dbReference type="AlphaFoldDB" id="A0A2T6ZKX6"/>
<evidence type="ECO:0000313" key="2">
    <source>
        <dbReference type="EMBL" id="PUU76149.1"/>
    </source>
</evidence>
<evidence type="ECO:0000256" key="1">
    <source>
        <dbReference type="SAM" id="MobiDB-lite"/>
    </source>
</evidence>
<reference evidence="2 3" key="1">
    <citation type="submission" date="2017-04" db="EMBL/GenBank/DDBJ databases">
        <title>Draft genome sequence of Tuber borchii Vittad., a whitish edible truffle.</title>
        <authorList>
            <consortium name="DOE Joint Genome Institute"/>
            <person name="Murat C."/>
            <person name="Kuo A."/>
            <person name="Barry K.W."/>
            <person name="Clum A."/>
            <person name="Dockter R.B."/>
            <person name="Fauchery L."/>
            <person name="Iotti M."/>
            <person name="Kohler A."/>
            <person name="Labutti K."/>
            <person name="Lindquist E.A."/>
            <person name="Lipzen A."/>
            <person name="Ohm R.A."/>
            <person name="Wang M."/>
            <person name="Grigoriev I.V."/>
            <person name="Zambonelli A."/>
            <person name="Martin F.M."/>
        </authorList>
    </citation>
    <scope>NUCLEOTIDE SEQUENCE [LARGE SCALE GENOMIC DNA]</scope>
    <source>
        <strain evidence="2 3">Tbo3840</strain>
    </source>
</reference>
<feature type="region of interest" description="Disordered" evidence="1">
    <location>
        <begin position="1"/>
        <end position="89"/>
    </location>
</feature>
<organism evidence="2 3">
    <name type="scientific">Tuber borchii</name>
    <name type="common">White truffle</name>
    <dbReference type="NCBI Taxonomy" id="42251"/>
    <lineage>
        <taxon>Eukaryota</taxon>
        <taxon>Fungi</taxon>
        <taxon>Dikarya</taxon>
        <taxon>Ascomycota</taxon>
        <taxon>Pezizomycotina</taxon>
        <taxon>Pezizomycetes</taxon>
        <taxon>Pezizales</taxon>
        <taxon>Tuberaceae</taxon>
        <taxon>Tuber</taxon>
    </lineage>
</organism>
<accession>A0A2T6ZKX6</accession>
<proteinExistence type="predicted"/>
<dbReference type="Proteomes" id="UP000244722">
    <property type="component" value="Unassembled WGS sequence"/>
</dbReference>
<name>A0A2T6ZKX6_TUBBO</name>